<dbReference type="InterPro" id="IPR022028">
    <property type="entry name" value="DUF3604"/>
</dbReference>
<dbReference type="Pfam" id="PF12228">
    <property type="entry name" value="DUF3604"/>
    <property type="match status" value="1"/>
</dbReference>
<name>A0ABY5TKH7_9GAMM</name>
<proteinExistence type="predicted"/>
<keyword evidence="1" id="KW-0732">Signal</keyword>
<feature type="signal peptide" evidence="1">
    <location>
        <begin position="1"/>
        <end position="25"/>
    </location>
</feature>
<dbReference type="EMBL" id="CP103416">
    <property type="protein sequence ID" value="UVW34353.1"/>
    <property type="molecule type" value="Genomic_DNA"/>
</dbReference>
<sequence length="634" mass="71293">MALKCNQIHFILSAILLVSAGQILADKSYSPDAEQKFPIQVYWGDTHLHTTLSSDGFISALYGLSPNNRLDLEDSYAFAKGKTVNAMNGMPMRLSRPLDFLVVADHAEAMGLMYGLASNDPLLRKSAKGRKWISKIKQIIETKSPAQAEQIAWALDPDTQYFIDNQDENDREFRQSIWQKVITSAERNNDPGKFTAFIGYEWTGMVYAGDGRGWWHRNVIYKDGSEKVASVLPFTQLDSNKPEDLWAYLKSYAETTGGDAIAIPHNPNLSGGRLFKTNDSYGRPFSQNYAVTRSRYEPLVEVTQTKGDSETHPSLSPEDEFSDFGTWTWFGDKGEASKGRRYDYLRSALKLGLQEQERIGVNPFKVGVIGSTDSHTSLSNIEENNFGGKLLDLEPDAGRLQRAENWFEENFKLRNTFDASGYAAIWAQENTRESLFTAMKRREVYASTGPRITVRFFGGWDYQPNEALWPDLASIGYSKGVPMGGDLANAADGKSPTFLIRAVKDPDGANLDRVQVIKGWHDSQGELHERIYNVALSDGRTVDKHGRAPAVGSTVDVKDASYTNSIGDPELAVVWRDPDFDRDELAFYYLRVLEIPTPRWTAYDAKFFGLKDIPEEIPMITQERAYSSPIWYTP</sequence>
<organism evidence="2 3">
    <name type="scientific">SAR92 clade bacterium H455</name>
    <dbReference type="NCBI Taxonomy" id="2974818"/>
    <lineage>
        <taxon>Bacteria</taxon>
        <taxon>Pseudomonadati</taxon>
        <taxon>Pseudomonadota</taxon>
        <taxon>Gammaproteobacteria</taxon>
        <taxon>Cellvibrionales</taxon>
        <taxon>Porticoccaceae</taxon>
        <taxon>SAR92 clade</taxon>
    </lineage>
</organism>
<accession>A0ABY5TKH7</accession>
<keyword evidence="3" id="KW-1185">Reference proteome</keyword>
<feature type="chain" id="PRO_5045228829" evidence="1">
    <location>
        <begin position="26"/>
        <end position="634"/>
    </location>
</feature>
<dbReference type="Gene3D" id="3.20.20.140">
    <property type="entry name" value="Metal-dependent hydrolases"/>
    <property type="match status" value="1"/>
</dbReference>
<evidence type="ECO:0000313" key="3">
    <source>
        <dbReference type="Proteomes" id="UP001059934"/>
    </source>
</evidence>
<reference evidence="2" key="1">
    <citation type="submission" date="2022-08" db="EMBL/GenBank/DDBJ databases">
        <title>Catabolic pathway analysis in culturable SAR92 clade bacteria reveals their overlooked roles in DMSP degradation in coastal seas.</title>
        <authorList>
            <person name="He X."/>
            <person name="Zhang X."/>
            <person name="Zhang Y."/>
        </authorList>
    </citation>
    <scope>NUCLEOTIDE SEQUENCE</scope>
    <source>
        <strain evidence="2">H455</strain>
    </source>
</reference>
<gene>
    <name evidence="2" type="ORF">NYF23_10030</name>
</gene>
<evidence type="ECO:0000313" key="2">
    <source>
        <dbReference type="EMBL" id="UVW34353.1"/>
    </source>
</evidence>
<dbReference type="Proteomes" id="UP001059934">
    <property type="component" value="Chromosome"/>
</dbReference>
<evidence type="ECO:0000256" key="1">
    <source>
        <dbReference type="SAM" id="SignalP"/>
    </source>
</evidence>
<protein>
    <submittedName>
        <fullName evidence="2">DUF3604 domain-containing protein</fullName>
    </submittedName>
</protein>